<dbReference type="GO" id="GO:0005739">
    <property type="term" value="C:mitochondrion"/>
    <property type="evidence" value="ECO:0007669"/>
    <property type="project" value="UniProtKB-SubCell"/>
</dbReference>
<dbReference type="OrthoDB" id="26679at2759"/>
<dbReference type="GO" id="GO:0005634">
    <property type="term" value="C:nucleus"/>
    <property type="evidence" value="ECO:0007669"/>
    <property type="project" value="TreeGrafter"/>
</dbReference>
<dbReference type="PANTHER" id="PTHR23354:SF62">
    <property type="entry name" value="MUSTARD, ISOFORM V"/>
    <property type="match status" value="1"/>
</dbReference>
<dbReference type="Pfam" id="PF07534">
    <property type="entry name" value="TLD"/>
    <property type="match status" value="2"/>
</dbReference>
<keyword evidence="3" id="KW-0496">Mitochondrion</keyword>
<evidence type="ECO:0000256" key="2">
    <source>
        <dbReference type="ARBA" id="ARBA00009540"/>
    </source>
</evidence>
<evidence type="ECO:0000259" key="7">
    <source>
        <dbReference type="PROSITE" id="PS51886"/>
    </source>
</evidence>
<evidence type="ECO:0000256" key="1">
    <source>
        <dbReference type="ARBA" id="ARBA00004173"/>
    </source>
</evidence>
<dbReference type="PANTHER" id="PTHR23354">
    <property type="entry name" value="NUCLEOLAR PROTEIN 7/ESTROGEN RECEPTOR COACTIVATOR-RELATED"/>
    <property type="match status" value="1"/>
</dbReference>
<dbReference type="InterPro" id="IPR006571">
    <property type="entry name" value="TLDc_dom"/>
</dbReference>
<proteinExistence type="inferred from homology"/>
<evidence type="ECO:0000313" key="8">
    <source>
        <dbReference type="EMBL" id="KAF2864251.1"/>
    </source>
</evidence>
<dbReference type="GO" id="GO:0006979">
    <property type="term" value="P:response to oxidative stress"/>
    <property type="evidence" value="ECO:0007669"/>
    <property type="project" value="TreeGrafter"/>
</dbReference>
<evidence type="ECO:0000256" key="6">
    <source>
        <dbReference type="SAM" id="MobiDB-lite"/>
    </source>
</evidence>
<name>A0A6A7C9Q9_9PEZI</name>
<keyword evidence="9" id="KW-1185">Reference proteome</keyword>
<organism evidence="8 9">
    <name type="scientific">Piedraia hortae CBS 480.64</name>
    <dbReference type="NCBI Taxonomy" id="1314780"/>
    <lineage>
        <taxon>Eukaryota</taxon>
        <taxon>Fungi</taxon>
        <taxon>Dikarya</taxon>
        <taxon>Ascomycota</taxon>
        <taxon>Pezizomycotina</taxon>
        <taxon>Dothideomycetes</taxon>
        <taxon>Dothideomycetidae</taxon>
        <taxon>Capnodiales</taxon>
        <taxon>Piedraiaceae</taxon>
        <taxon>Piedraia</taxon>
    </lineage>
</organism>
<evidence type="ECO:0000256" key="4">
    <source>
        <dbReference type="ARBA" id="ARBA00037112"/>
    </source>
</evidence>
<comment type="similarity">
    <text evidence="2">Belongs to the OXR1 family.</text>
</comment>
<reference evidence="8" key="1">
    <citation type="journal article" date="2020" name="Stud. Mycol.">
        <title>101 Dothideomycetes genomes: a test case for predicting lifestyles and emergence of pathogens.</title>
        <authorList>
            <person name="Haridas S."/>
            <person name="Albert R."/>
            <person name="Binder M."/>
            <person name="Bloem J."/>
            <person name="Labutti K."/>
            <person name="Salamov A."/>
            <person name="Andreopoulos B."/>
            <person name="Baker S."/>
            <person name="Barry K."/>
            <person name="Bills G."/>
            <person name="Bluhm B."/>
            <person name="Cannon C."/>
            <person name="Castanera R."/>
            <person name="Culley D."/>
            <person name="Daum C."/>
            <person name="Ezra D."/>
            <person name="Gonzalez J."/>
            <person name="Henrissat B."/>
            <person name="Kuo A."/>
            <person name="Liang C."/>
            <person name="Lipzen A."/>
            <person name="Lutzoni F."/>
            <person name="Magnuson J."/>
            <person name="Mondo S."/>
            <person name="Nolan M."/>
            <person name="Ohm R."/>
            <person name="Pangilinan J."/>
            <person name="Park H.-J."/>
            <person name="Ramirez L."/>
            <person name="Alfaro M."/>
            <person name="Sun H."/>
            <person name="Tritt A."/>
            <person name="Yoshinaga Y."/>
            <person name="Zwiers L.-H."/>
            <person name="Turgeon B."/>
            <person name="Goodwin S."/>
            <person name="Spatafora J."/>
            <person name="Crous P."/>
            <person name="Grigoriev I."/>
        </authorList>
    </citation>
    <scope>NUCLEOTIDE SEQUENCE</scope>
    <source>
        <strain evidence="8">CBS 480.64</strain>
    </source>
</reference>
<feature type="region of interest" description="Disordered" evidence="6">
    <location>
        <begin position="231"/>
        <end position="258"/>
    </location>
</feature>
<evidence type="ECO:0000256" key="5">
    <source>
        <dbReference type="ARBA" id="ARBA00040604"/>
    </source>
</evidence>
<feature type="compositionally biased region" description="Polar residues" evidence="6">
    <location>
        <begin position="231"/>
        <end position="248"/>
    </location>
</feature>
<comment type="subcellular location">
    <subcellularLocation>
        <location evidence="1">Mitochondrion</location>
    </subcellularLocation>
</comment>
<dbReference type="PROSITE" id="PS51886">
    <property type="entry name" value="TLDC"/>
    <property type="match status" value="1"/>
</dbReference>
<dbReference type="SMART" id="SM00584">
    <property type="entry name" value="TLDc"/>
    <property type="match status" value="1"/>
</dbReference>
<gene>
    <name evidence="8" type="ORF">K470DRAFT_254571</name>
</gene>
<dbReference type="Proteomes" id="UP000799421">
    <property type="component" value="Unassembled WGS sequence"/>
</dbReference>
<evidence type="ECO:0000256" key="3">
    <source>
        <dbReference type="ARBA" id="ARBA00023128"/>
    </source>
</evidence>
<dbReference type="EMBL" id="MU005958">
    <property type="protein sequence ID" value="KAF2864251.1"/>
    <property type="molecule type" value="Genomic_DNA"/>
</dbReference>
<comment type="function">
    <text evidence="4">May be involved in protection from oxidative damage.</text>
</comment>
<sequence length="348" mass="37358">MSPPPPPPPPPQQASLVSYLTHPISYSFTSLARRLSYEGEDSHTSLVAQALAAPSVPMAAIPRKLSPFQPPPLTPLTFSATGASAPILSHALGEEIRLLLPPRLQLVESWTLAYSLDRDGSALSTLYTHCDALGSGKRAGWVLVVKDADKNVFGAYLSDFPKAHPSYYGNGECFLWRTVQMRRESRSQSTPPQNIAAPPVDLLGDDDDLMSFLPPPPSADTEHLNLGRLTTFQGSRPSTPASRGSRSATPAGKTVDGGVCLPPKTPAQKKQGQTLRFKAFPYTGTNDFNIFCQADYLSVGGGDGHYGLWLDGSLSHGVSDTSLTFCNEPLSEMGNGFDVLSVEVWFVG</sequence>
<accession>A0A6A7C9Q9</accession>
<protein>
    <recommendedName>
        <fullName evidence="5">Oxidation resistance protein 1</fullName>
    </recommendedName>
</protein>
<evidence type="ECO:0000313" key="9">
    <source>
        <dbReference type="Proteomes" id="UP000799421"/>
    </source>
</evidence>
<feature type="domain" description="TLDc" evidence="7">
    <location>
        <begin position="86"/>
        <end position="348"/>
    </location>
</feature>
<dbReference type="AlphaFoldDB" id="A0A6A7C9Q9"/>